<gene>
    <name evidence="2" type="ORF">WR25_13078</name>
</gene>
<keyword evidence="1" id="KW-1133">Transmembrane helix</keyword>
<dbReference type="AlphaFoldDB" id="A0A2A2JQS9"/>
<feature type="transmembrane region" description="Helical" evidence="1">
    <location>
        <begin position="47"/>
        <end position="69"/>
    </location>
</feature>
<accession>A0A2A2JQS9</accession>
<evidence type="ECO:0000313" key="3">
    <source>
        <dbReference type="Proteomes" id="UP000218231"/>
    </source>
</evidence>
<comment type="caution">
    <text evidence="2">The sequence shown here is derived from an EMBL/GenBank/DDBJ whole genome shotgun (WGS) entry which is preliminary data.</text>
</comment>
<protein>
    <submittedName>
        <fullName evidence="2">Uncharacterized protein</fullName>
    </submittedName>
</protein>
<evidence type="ECO:0000313" key="2">
    <source>
        <dbReference type="EMBL" id="PAV64068.1"/>
    </source>
</evidence>
<dbReference type="EMBL" id="LIAE01010283">
    <property type="protein sequence ID" value="PAV64068.1"/>
    <property type="molecule type" value="Genomic_DNA"/>
</dbReference>
<sequence>MHNHRCSKHSRIGPNGNGLTLDTVVELTPNPKTRLLALESQIKPLDVTCLLIATALTLALCVLTGYYTYEFGLDYSPLLFFLLIITIIMLAINAGIAIRNYYRLKAIHDEMHEDYAVSS</sequence>
<dbReference type="Proteomes" id="UP000218231">
    <property type="component" value="Unassembled WGS sequence"/>
</dbReference>
<organism evidence="2 3">
    <name type="scientific">Diploscapter pachys</name>
    <dbReference type="NCBI Taxonomy" id="2018661"/>
    <lineage>
        <taxon>Eukaryota</taxon>
        <taxon>Metazoa</taxon>
        <taxon>Ecdysozoa</taxon>
        <taxon>Nematoda</taxon>
        <taxon>Chromadorea</taxon>
        <taxon>Rhabditida</taxon>
        <taxon>Rhabditina</taxon>
        <taxon>Rhabditomorpha</taxon>
        <taxon>Rhabditoidea</taxon>
        <taxon>Rhabditidae</taxon>
        <taxon>Diploscapter</taxon>
    </lineage>
</organism>
<reference evidence="2 3" key="1">
    <citation type="journal article" date="2017" name="Curr. Biol.">
        <title>Genome architecture and evolution of a unichromosomal asexual nematode.</title>
        <authorList>
            <person name="Fradin H."/>
            <person name="Zegar C."/>
            <person name="Gutwein M."/>
            <person name="Lucas J."/>
            <person name="Kovtun M."/>
            <person name="Corcoran D."/>
            <person name="Baugh L.R."/>
            <person name="Kiontke K."/>
            <person name="Gunsalus K."/>
            <person name="Fitch D.H."/>
            <person name="Piano F."/>
        </authorList>
    </citation>
    <scope>NUCLEOTIDE SEQUENCE [LARGE SCALE GENOMIC DNA]</scope>
    <source>
        <strain evidence="2">PF1309</strain>
    </source>
</reference>
<feature type="transmembrane region" description="Helical" evidence="1">
    <location>
        <begin position="75"/>
        <end position="98"/>
    </location>
</feature>
<name>A0A2A2JQS9_9BILA</name>
<keyword evidence="3" id="KW-1185">Reference proteome</keyword>
<evidence type="ECO:0000256" key="1">
    <source>
        <dbReference type="SAM" id="Phobius"/>
    </source>
</evidence>
<keyword evidence="1" id="KW-0472">Membrane</keyword>
<keyword evidence="1" id="KW-0812">Transmembrane</keyword>
<proteinExistence type="predicted"/>